<keyword evidence="6" id="KW-0732">Signal</keyword>
<evidence type="ECO:0000256" key="7">
    <source>
        <dbReference type="ARBA" id="ARBA00022737"/>
    </source>
</evidence>
<evidence type="ECO:0000256" key="3">
    <source>
        <dbReference type="ARBA" id="ARBA00022475"/>
    </source>
</evidence>
<dbReference type="Gene3D" id="3.80.10.10">
    <property type="entry name" value="Ribonuclease Inhibitor"/>
    <property type="match status" value="2"/>
</dbReference>
<dbReference type="EMBL" id="JAEACU010000008">
    <property type="protein sequence ID" value="KAH7520739.1"/>
    <property type="molecule type" value="Genomic_DNA"/>
</dbReference>
<keyword evidence="4" id="KW-0433">Leucine-rich repeat</keyword>
<dbReference type="InterPro" id="IPR001611">
    <property type="entry name" value="Leu-rich_rpt"/>
</dbReference>
<dbReference type="Pfam" id="PF00560">
    <property type="entry name" value="LRR_1"/>
    <property type="match status" value="6"/>
</dbReference>
<proteinExistence type="inferred from homology"/>
<dbReference type="PANTHER" id="PTHR48063:SF112">
    <property type="entry name" value="RECEPTOR LIKE PROTEIN 30-LIKE"/>
    <property type="match status" value="1"/>
</dbReference>
<keyword evidence="11" id="KW-0325">Glycoprotein</keyword>
<evidence type="ECO:0000256" key="5">
    <source>
        <dbReference type="ARBA" id="ARBA00022692"/>
    </source>
</evidence>
<accession>A0A978V0H3</accession>
<keyword evidence="9" id="KW-0472">Membrane</keyword>
<evidence type="ECO:0000256" key="10">
    <source>
        <dbReference type="ARBA" id="ARBA00023170"/>
    </source>
</evidence>
<dbReference type="SMART" id="SM00369">
    <property type="entry name" value="LRR_TYP"/>
    <property type="match status" value="7"/>
</dbReference>
<dbReference type="FunFam" id="3.80.10.10:FF:000111">
    <property type="entry name" value="LRR receptor-like serine/threonine-protein kinase ERECTA"/>
    <property type="match status" value="1"/>
</dbReference>
<evidence type="ECO:0000313" key="12">
    <source>
        <dbReference type="EMBL" id="KAH7520739.1"/>
    </source>
</evidence>
<dbReference type="Pfam" id="PF13855">
    <property type="entry name" value="LRR_8"/>
    <property type="match status" value="1"/>
</dbReference>
<dbReference type="GO" id="GO:0005886">
    <property type="term" value="C:plasma membrane"/>
    <property type="evidence" value="ECO:0007669"/>
    <property type="project" value="UniProtKB-SubCell"/>
</dbReference>
<keyword evidence="3" id="KW-1003">Cell membrane</keyword>
<dbReference type="PRINTS" id="PR00019">
    <property type="entry name" value="LEURICHRPT"/>
</dbReference>
<reference evidence="12" key="1">
    <citation type="journal article" date="2021" name="Front. Plant Sci.">
        <title>Chromosome-Scale Genome Assembly for Chinese Sour Jujube and Insights Into Its Genome Evolution and Domestication Signature.</title>
        <authorList>
            <person name="Shen L.-Y."/>
            <person name="Luo H."/>
            <person name="Wang X.-L."/>
            <person name="Wang X.-M."/>
            <person name="Qiu X.-J."/>
            <person name="Liu H."/>
            <person name="Zhou S.-S."/>
            <person name="Jia K.-H."/>
            <person name="Nie S."/>
            <person name="Bao Y.-T."/>
            <person name="Zhang R.-G."/>
            <person name="Yun Q.-Z."/>
            <person name="Chai Y.-H."/>
            <person name="Lu J.-Y."/>
            <person name="Li Y."/>
            <person name="Zhao S.-W."/>
            <person name="Mao J.-F."/>
            <person name="Jia S.-G."/>
            <person name="Mao Y.-M."/>
        </authorList>
    </citation>
    <scope>NUCLEOTIDE SEQUENCE</scope>
    <source>
        <strain evidence="12">AT0</strain>
        <tissue evidence="12">Leaf</tissue>
    </source>
</reference>
<evidence type="ECO:0000256" key="2">
    <source>
        <dbReference type="ARBA" id="ARBA00009592"/>
    </source>
</evidence>
<sequence>MPSAIGNLTSIRILELSSNELEGEIPKSLGNLCRLKELHLGHNKLNGSISEVFELWSKCTKNNSIESLTLFANKFSVYRKTVQLTIYVSSNQLNGSLPKSFGQLVKLEELDTSNNQLTGSIPESFGQLVKLEALGNNLEGVIPSSMGYLTNLLSLQLSRNNLSGELPLSLRECTAMCTLDISENNFFGAIPNWIGMSLLKLKILNLHSNKFGGDIPLEVCNLKGLHVLDLAHNNISGTIPKCFYNLSAMTTLANPDDDTSEYYFPTLGDSDDFLVGDNVKLVTKGREISYSSILNLVRIIDLSDNNIQGEITVELTRLLQLQTLNLSNNHLTGKIPSKMGDMKDLESLDLSRNQLYGEIPASISSLTVLSHLDLSYNNFTGRIPTSTQLQSFNESSFIGNQLCGAPLLQNCSVIETTLKGGKREWQGYLLEENSLFLSLGLGFAFGFWGLLGSLFFNTPWSIAFCGFLNRIVLKLYAVIFEKF</sequence>
<dbReference type="Proteomes" id="UP000813462">
    <property type="component" value="Unassembled WGS sequence"/>
</dbReference>
<evidence type="ECO:0000313" key="13">
    <source>
        <dbReference type="Proteomes" id="UP000813462"/>
    </source>
</evidence>
<comment type="subcellular location">
    <subcellularLocation>
        <location evidence="1">Cell membrane</location>
        <topology evidence="1">Single-pass type I membrane protein</topology>
    </subcellularLocation>
</comment>
<keyword evidence="7" id="KW-0677">Repeat</keyword>
<evidence type="ECO:0008006" key="14">
    <source>
        <dbReference type="Google" id="ProtNLM"/>
    </source>
</evidence>
<evidence type="ECO:0000256" key="4">
    <source>
        <dbReference type="ARBA" id="ARBA00022614"/>
    </source>
</evidence>
<evidence type="ECO:0000256" key="11">
    <source>
        <dbReference type="ARBA" id="ARBA00023180"/>
    </source>
</evidence>
<dbReference type="PANTHER" id="PTHR48063">
    <property type="entry name" value="LRR RECEPTOR-LIKE KINASE"/>
    <property type="match status" value="1"/>
</dbReference>
<comment type="similarity">
    <text evidence="2">Belongs to the RLP family.</text>
</comment>
<keyword evidence="8" id="KW-1133">Transmembrane helix</keyword>
<dbReference type="InterPro" id="IPR046956">
    <property type="entry name" value="RLP23-like"/>
</dbReference>
<evidence type="ECO:0000256" key="8">
    <source>
        <dbReference type="ARBA" id="ARBA00022989"/>
    </source>
</evidence>
<dbReference type="FunFam" id="3.80.10.10:FF:000095">
    <property type="entry name" value="LRR receptor-like serine/threonine-protein kinase GSO1"/>
    <property type="match status" value="1"/>
</dbReference>
<gene>
    <name evidence="12" type="ORF">FEM48_Zijuj08G0177300</name>
</gene>
<name>A0A978V0H3_ZIZJJ</name>
<dbReference type="SUPFAM" id="SSF52058">
    <property type="entry name" value="L domain-like"/>
    <property type="match status" value="2"/>
</dbReference>
<keyword evidence="5" id="KW-0812">Transmembrane</keyword>
<dbReference type="AlphaFoldDB" id="A0A978V0H3"/>
<dbReference type="InterPro" id="IPR003591">
    <property type="entry name" value="Leu-rich_rpt_typical-subtyp"/>
</dbReference>
<protein>
    <recommendedName>
        <fullName evidence="14">Receptor-like protein EIX2</fullName>
    </recommendedName>
</protein>
<comment type="caution">
    <text evidence="12">The sequence shown here is derived from an EMBL/GenBank/DDBJ whole genome shotgun (WGS) entry which is preliminary data.</text>
</comment>
<organism evidence="12 13">
    <name type="scientific">Ziziphus jujuba var. spinosa</name>
    <dbReference type="NCBI Taxonomy" id="714518"/>
    <lineage>
        <taxon>Eukaryota</taxon>
        <taxon>Viridiplantae</taxon>
        <taxon>Streptophyta</taxon>
        <taxon>Embryophyta</taxon>
        <taxon>Tracheophyta</taxon>
        <taxon>Spermatophyta</taxon>
        <taxon>Magnoliopsida</taxon>
        <taxon>eudicotyledons</taxon>
        <taxon>Gunneridae</taxon>
        <taxon>Pentapetalae</taxon>
        <taxon>rosids</taxon>
        <taxon>fabids</taxon>
        <taxon>Rosales</taxon>
        <taxon>Rhamnaceae</taxon>
        <taxon>Paliureae</taxon>
        <taxon>Ziziphus</taxon>
    </lineage>
</organism>
<evidence type="ECO:0000256" key="6">
    <source>
        <dbReference type="ARBA" id="ARBA00022729"/>
    </source>
</evidence>
<evidence type="ECO:0000256" key="1">
    <source>
        <dbReference type="ARBA" id="ARBA00004251"/>
    </source>
</evidence>
<dbReference type="InterPro" id="IPR032675">
    <property type="entry name" value="LRR_dom_sf"/>
</dbReference>
<keyword evidence="10" id="KW-0675">Receptor</keyword>
<evidence type="ECO:0000256" key="9">
    <source>
        <dbReference type="ARBA" id="ARBA00023136"/>
    </source>
</evidence>